<dbReference type="InterPro" id="IPR038173">
    <property type="entry name" value="COE_DBD_sf"/>
</dbReference>
<proteinExistence type="inferred from homology"/>
<evidence type="ECO:0000259" key="2">
    <source>
        <dbReference type="Pfam" id="PF16422"/>
    </source>
</evidence>
<name>A0AAV8YTL1_9CUCU</name>
<reference evidence="3" key="1">
    <citation type="journal article" date="2023" name="Insect Mol. Biol.">
        <title>Genome sequencing provides insights into the evolution of gene families encoding plant cell wall-degrading enzymes in longhorned beetles.</title>
        <authorList>
            <person name="Shin N.R."/>
            <person name="Okamura Y."/>
            <person name="Kirsch R."/>
            <person name="Pauchet Y."/>
        </authorList>
    </citation>
    <scope>NUCLEOTIDE SEQUENCE</scope>
    <source>
        <strain evidence="3">AMC_N1</strain>
    </source>
</reference>
<comment type="similarity">
    <text evidence="1">Belongs to the COE family.</text>
</comment>
<keyword evidence="1" id="KW-0539">Nucleus</keyword>
<dbReference type="Gene3D" id="2.60.40.3180">
    <property type="entry name" value="Transcription factor COE1, DNA-binding domain"/>
    <property type="match status" value="2"/>
</dbReference>
<sequence length="164" mass="19178">MLEYRIESKIPPKYGTYSYAGAVPEIKWEPTTQKELWRFFLKFFLKCNQNCLKNAGNPRDMRRFQKTFLLPPLGVWGKIKCKKKVKNLKKHWLMIWLIAKPSDEFNFVRLNCRLNEAKSVVISTQVAVDGPLLAISDNMFVHNNSKHGRRAKRLDPTEVVSHKS</sequence>
<keyword evidence="1" id="KW-0479">Metal-binding</keyword>
<comment type="subcellular location">
    <subcellularLocation>
        <location evidence="1">Nucleus</location>
    </subcellularLocation>
</comment>
<dbReference type="EMBL" id="JAPWTK010000043">
    <property type="protein sequence ID" value="KAJ8954835.1"/>
    <property type="molecule type" value="Genomic_DNA"/>
</dbReference>
<dbReference type="GO" id="GO:0006355">
    <property type="term" value="P:regulation of DNA-templated transcription"/>
    <property type="evidence" value="ECO:0007669"/>
    <property type="project" value="InterPro"/>
</dbReference>
<keyword evidence="1" id="KW-0805">Transcription regulation</keyword>
<dbReference type="Proteomes" id="UP001162162">
    <property type="component" value="Unassembled WGS sequence"/>
</dbReference>
<comment type="caution">
    <text evidence="3">The sequence shown here is derived from an EMBL/GenBank/DDBJ whole genome shotgun (WGS) entry which is preliminary data.</text>
</comment>
<feature type="domain" description="Transcription factor COE DNA-binding" evidence="2">
    <location>
        <begin position="37"/>
        <end position="66"/>
    </location>
</feature>
<dbReference type="Pfam" id="PF16422">
    <property type="entry name" value="COE1_DBD"/>
    <property type="match status" value="2"/>
</dbReference>
<dbReference type="GO" id="GO:0008270">
    <property type="term" value="F:zinc ion binding"/>
    <property type="evidence" value="ECO:0007669"/>
    <property type="project" value="UniProtKB-KW"/>
</dbReference>
<keyword evidence="1" id="KW-0217">Developmental protein</keyword>
<dbReference type="PANTHER" id="PTHR10747">
    <property type="entry name" value="TRANSCRIPTION FACTOR COE FAMILY MEMBER"/>
    <property type="match status" value="1"/>
</dbReference>
<keyword evidence="4" id="KW-1185">Reference proteome</keyword>
<evidence type="ECO:0000256" key="1">
    <source>
        <dbReference type="RuleBase" id="RU004489"/>
    </source>
</evidence>
<protein>
    <recommendedName>
        <fullName evidence="2">Transcription factor COE DNA-binding domain-containing protein</fullName>
    </recommendedName>
</protein>
<dbReference type="InterPro" id="IPR003523">
    <property type="entry name" value="Transcription_factor_COE"/>
</dbReference>
<keyword evidence="1" id="KW-0238">DNA-binding</keyword>
<dbReference type="AlphaFoldDB" id="A0AAV8YTL1"/>
<dbReference type="InterPro" id="IPR032200">
    <property type="entry name" value="COE_DBD"/>
</dbReference>
<evidence type="ECO:0000313" key="4">
    <source>
        <dbReference type="Proteomes" id="UP001162162"/>
    </source>
</evidence>
<evidence type="ECO:0000313" key="3">
    <source>
        <dbReference type="EMBL" id="KAJ8954835.1"/>
    </source>
</evidence>
<gene>
    <name evidence="3" type="ORF">NQ318_023394</name>
</gene>
<keyword evidence="1" id="KW-0862">Zinc</keyword>
<dbReference type="GO" id="GO:0005634">
    <property type="term" value="C:nucleus"/>
    <property type="evidence" value="ECO:0007669"/>
    <property type="project" value="UniProtKB-SubCell"/>
</dbReference>
<organism evidence="3 4">
    <name type="scientific">Aromia moschata</name>
    <dbReference type="NCBI Taxonomy" id="1265417"/>
    <lineage>
        <taxon>Eukaryota</taxon>
        <taxon>Metazoa</taxon>
        <taxon>Ecdysozoa</taxon>
        <taxon>Arthropoda</taxon>
        <taxon>Hexapoda</taxon>
        <taxon>Insecta</taxon>
        <taxon>Pterygota</taxon>
        <taxon>Neoptera</taxon>
        <taxon>Endopterygota</taxon>
        <taxon>Coleoptera</taxon>
        <taxon>Polyphaga</taxon>
        <taxon>Cucujiformia</taxon>
        <taxon>Chrysomeloidea</taxon>
        <taxon>Cerambycidae</taxon>
        <taxon>Cerambycinae</taxon>
        <taxon>Callichromatini</taxon>
        <taxon>Aromia</taxon>
    </lineage>
</organism>
<dbReference type="GO" id="GO:0003677">
    <property type="term" value="F:DNA binding"/>
    <property type="evidence" value="ECO:0007669"/>
    <property type="project" value="UniProtKB-KW"/>
</dbReference>
<feature type="domain" description="Transcription factor COE DNA-binding" evidence="2">
    <location>
        <begin position="119"/>
        <end position="154"/>
    </location>
</feature>
<keyword evidence="1" id="KW-0804">Transcription</keyword>
<accession>A0AAV8YTL1</accession>
<keyword evidence="1" id="KW-0863">Zinc-finger</keyword>